<name>A0A0A8XUT8_ARUDO</name>
<organism evidence="2">
    <name type="scientific">Arundo donax</name>
    <name type="common">Giant reed</name>
    <name type="synonym">Donax arundinaceus</name>
    <dbReference type="NCBI Taxonomy" id="35708"/>
    <lineage>
        <taxon>Eukaryota</taxon>
        <taxon>Viridiplantae</taxon>
        <taxon>Streptophyta</taxon>
        <taxon>Embryophyta</taxon>
        <taxon>Tracheophyta</taxon>
        <taxon>Spermatophyta</taxon>
        <taxon>Magnoliopsida</taxon>
        <taxon>Liliopsida</taxon>
        <taxon>Poales</taxon>
        <taxon>Poaceae</taxon>
        <taxon>PACMAD clade</taxon>
        <taxon>Arundinoideae</taxon>
        <taxon>Arundineae</taxon>
        <taxon>Arundo</taxon>
    </lineage>
</organism>
<reference evidence="2" key="1">
    <citation type="submission" date="2014-09" db="EMBL/GenBank/DDBJ databases">
        <authorList>
            <person name="Magalhaes I.L.F."/>
            <person name="Oliveira U."/>
            <person name="Santos F.R."/>
            <person name="Vidigal T.H.D.A."/>
            <person name="Brescovit A.D."/>
            <person name="Santos A.J."/>
        </authorList>
    </citation>
    <scope>NUCLEOTIDE SEQUENCE</scope>
    <source>
        <tissue evidence="2">Shoot tissue taken approximately 20 cm above the soil surface</tissue>
    </source>
</reference>
<dbReference type="EMBL" id="GBRH01280136">
    <property type="protein sequence ID" value="JAD17759.1"/>
    <property type="molecule type" value="Transcribed_RNA"/>
</dbReference>
<proteinExistence type="predicted"/>
<protein>
    <submittedName>
        <fullName evidence="2">Uncharacterized protein</fullName>
    </submittedName>
</protein>
<sequence length="39" mass="4092">MLAPQQHGRTRWLPSLPSRATTGQATTPSGTCAAQLAVE</sequence>
<evidence type="ECO:0000256" key="1">
    <source>
        <dbReference type="SAM" id="MobiDB-lite"/>
    </source>
</evidence>
<feature type="compositionally biased region" description="Polar residues" evidence="1">
    <location>
        <begin position="18"/>
        <end position="32"/>
    </location>
</feature>
<feature type="region of interest" description="Disordered" evidence="1">
    <location>
        <begin position="1"/>
        <end position="39"/>
    </location>
</feature>
<evidence type="ECO:0000313" key="2">
    <source>
        <dbReference type="EMBL" id="JAD17759.1"/>
    </source>
</evidence>
<dbReference type="AlphaFoldDB" id="A0A0A8XUT8"/>
<accession>A0A0A8XUT8</accession>
<reference evidence="2" key="2">
    <citation type="journal article" date="2015" name="Data Brief">
        <title>Shoot transcriptome of the giant reed, Arundo donax.</title>
        <authorList>
            <person name="Barrero R.A."/>
            <person name="Guerrero F.D."/>
            <person name="Moolhuijzen P."/>
            <person name="Goolsby J.A."/>
            <person name="Tidwell J."/>
            <person name="Bellgard S.E."/>
            <person name="Bellgard M.I."/>
        </authorList>
    </citation>
    <scope>NUCLEOTIDE SEQUENCE</scope>
    <source>
        <tissue evidence="2">Shoot tissue taken approximately 20 cm above the soil surface</tissue>
    </source>
</reference>